<organism evidence="5 6">
    <name type="scientific">Ilex paraguariensis</name>
    <name type="common">yerba mate</name>
    <dbReference type="NCBI Taxonomy" id="185542"/>
    <lineage>
        <taxon>Eukaryota</taxon>
        <taxon>Viridiplantae</taxon>
        <taxon>Streptophyta</taxon>
        <taxon>Embryophyta</taxon>
        <taxon>Tracheophyta</taxon>
        <taxon>Spermatophyta</taxon>
        <taxon>Magnoliopsida</taxon>
        <taxon>eudicotyledons</taxon>
        <taxon>Gunneridae</taxon>
        <taxon>Pentapetalae</taxon>
        <taxon>asterids</taxon>
        <taxon>campanulids</taxon>
        <taxon>Aquifoliales</taxon>
        <taxon>Aquifoliaceae</taxon>
        <taxon>Ilex</taxon>
    </lineage>
</organism>
<keyword evidence="4" id="KW-0472">Membrane</keyword>
<feature type="repeat" description="WD" evidence="3">
    <location>
        <begin position="114"/>
        <end position="155"/>
    </location>
</feature>
<dbReference type="Pfam" id="PF00400">
    <property type="entry name" value="WD40"/>
    <property type="match status" value="2"/>
</dbReference>
<proteinExistence type="predicted"/>
<reference evidence="5 6" key="1">
    <citation type="submission" date="2024-02" db="EMBL/GenBank/DDBJ databases">
        <authorList>
            <person name="Vignale AGUSTIN F."/>
            <person name="Sosa J E."/>
            <person name="Modenutti C."/>
        </authorList>
    </citation>
    <scope>NUCLEOTIDE SEQUENCE [LARGE SCALE GENOMIC DNA]</scope>
</reference>
<evidence type="ECO:0000256" key="2">
    <source>
        <dbReference type="ARBA" id="ARBA00022737"/>
    </source>
</evidence>
<keyword evidence="4" id="KW-0812">Transmembrane</keyword>
<dbReference type="EMBL" id="CAUOFW020000001">
    <property type="protein sequence ID" value="CAK9133205.1"/>
    <property type="molecule type" value="Genomic_DNA"/>
</dbReference>
<keyword evidence="4" id="KW-1133">Transmembrane helix</keyword>
<evidence type="ECO:0000313" key="5">
    <source>
        <dbReference type="EMBL" id="CAK9133205.1"/>
    </source>
</evidence>
<name>A0ABC8QKR4_9AQUA</name>
<dbReference type="PROSITE" id="PS50294">
    <property type="entry name" value="WD_REPEATS_REGION"/>
    <property type="match status" value="2"/>
</dbReference>
<dbReference type="AlphaFoldDB" id="A0ABC8QKR4"/>
<dbReference type="PROSITE" id="PS00678">
    <property type="entry name" value="WD_REPEATS_1"/>
    <property type="match status" value="1"/>
</dbReference>
<keyword evidence="6" id="KW-1185">Reference proteome</keyword>
<dbReference type="SUPFAM" id="SSF50978">
    <property type="entry name" value="WD40 repeat-like"/>
    <property type="match status" value="1"/>
</dbReference>
<dbReference type="Proteomes" id="UP001642360">
    <property type="component" value="Unassembled WGS sequence"/>
</dbReference>
<dbReference type="InterPro" id="IPR015943">
    <property type="entry name" value="WD40/YVTN_repeat-like_dom_sf"/>
</dbReference>
<dbReference type="Gene3D" id="2.130.10.10">
    <property type="entry name" value="YVTN repeat-like/Quinoprotein amine dehydrogenase"/>
    <property type="match status" value="2"/>
</dbReference>
<evidence type="ECO:0000256" key="4">
    <source>
        <dbReference type="SAM" id="Phobius"/>
    </source>
</evidence>
<dbReference type="InterPro" id="IPR001680">
    <property type="entry name" value="WD40_rpt"/>
</dbReference>
<protein>
    <submittedName>
        <fullName evidence="5">Uncharacterized protein</fullName>
    </submittedName>
</protein>
<dbReference type="SMART" id="SM00320">
    <property type="entry name" value="WD40"/>
    <property type="match status" value="2"/>
</dbReference>
<evidence type="ECO:0000256" key="3">
    <source>
        <dbReference type="PROSITE-ProRule" id="PRU00221"/>
    </source>
</evidence>
<accession>A0ABC8QKR4</accession>
<keyword evidence="1 3" id="KW-0853">WD repeat</keyword>
<sequence length="165" mass="18734">MVKFSSSLGLMQCGQRKVHQTYLCSEVMILEEHSDEVWCLQFSHNGRYLASSSRDRSAILWEGKEKLGQVHGHPVDCGKSIAKLMVKFSSSLGLMQCGQRKVHQTYLCSEVMILEEHSDEVWCLQFSHNGRYLASSSRDRSAILWEVILSSSMVTFSCLIPFLIP</sequence>
<comment type="caution">
    <text evidence="5">The sequence shown here is derived from an EMBL/GenBank/DDBJ whole genome shotgun (WGS) entry which is preliminary data.</text>
</comment>
<evidence type="ECO:0000313" key="6">
    <source>
        <dbReference type="Proteomes" id="UP001642360"/>
    </source>
</evidence>
<dbReference type="PANTHER" id="PTHR22838:SF6">
    <property type="entry name" value="WD REPEAT-CONTAINING PROTEIN 26 HOMOLOG"/>
    <property type="match status" value="1"/>
</dbReference>
<dbReference type="InterPro" id="IPR051350">
    <property type="entry name" value="WD_repeat-ST_regulator"/>
</dbReference>
<dbReference type="PROSITE" id="PS50082">
    <property type="entry name" value="WD_REPEATS_2"/>
    <property type="match status" value="2"/>
</dbReference>
<dbReference type="InterPro" id="IPR019775">
    <property type="entry name" value="WD40_repeat_CS"/>
</dbReference>
<evidence type="ECO:0000256" key="1">
    <source>
        <dbReference type="ARBA" id="ARBA00022574"/>
    </source>
</evidence>
<keyword evidence="2" id="KW-0677">Repeat</keyword>
<feature type="transmembrane region" description="Helical" evidence="4">
    <location>
        <begin position="143"/>
        <end position="164"/>
    </location>
</feature>
<dbReference type="PANTHER" id="PTHR22838">
    <property type="entry name" value="WD REPEAT PROTEIN 26-RELATED"/>
    <property type="match status" value="1"/>
</dbReference>
<feature type="repeat" description="WD" evidence="3">
    <location>
        <begin position="30"/>
        <end position="62"/>
    </location>
</feature>
<dbReference type="InterPro" id="IPR036322">
    <property type="entry name" value="WD40_repeat_dom_sf"/>
</dbReference>
<gene>
    <name evidence="5" type="ORF">ILEXP_LOCUS80</name>
</gene>